<dbReference type="Proteomes" id="UP001164705">
    <property type="component" value="Chromosome"/>
</dbReference>
<name>A0A9E8MZM9_9FLAO</name>
<dbReference type="AlphaFoldDB" id="A0A9E8MZM9"/>
<accession>A0A9E8MZM9</accession>
<dbReference type="KEGG" id="lnu:N7U66_06290"/>
<keyword evidence="2" id="KW-1185">Reference proteome</keyword>
<dbReference type="EMBL" id="CP113088">
    <property type="protein sequence ID" value="WAC03194.1"/>
    <property type="molecule type" value="Genomic_DNA"/>
</dbReference>
<evidence type="ECO:0000313" key="2">
    <source>
        <dbReference type="Proteomes" id="UP001164705"/>
    </source>
</evidence>
<protein>
    <submittedName>
        <fullName evidence="1">Uncharacterized protein</fullName>
    </submittedName>
</protein>
<sequence length="98" mass="10468">MNSSYSNRTWTTSDGTWNATRARTDQTLNSRAIVIDVRTDSAGSITTPTVTGGIEDLTVSTLQVFTGAPGILNVYVNDVLAGDIPYSSSVQTTTISRH</sequence>
<proteinExistence type="predicted"/>
<dbReference type="RefSeq" id="WP_267677769.1">
    <property type="nucleotide sequence ID" value="NZ_CP113088.1"/>
</dbReference>
<organism evidence="1 2">
    <name type="scientific">Lacinutrix neustonica</name>
    <dbReference type="NCBI Taxonomy" id="2980107"/>
    <lineage>
        <taxon>Bacteria</taxon>
        <taxon>Pseudomonadati</taxon>
        <taxon>Bacteroidota</taxon>
        <taxon>Flavobacteriia</taxon>
        <taxon>Flavobacteriales</taxon>
        <taxon>Flavobacteriaceae</taxon>
        <taxon>Lacinutrix</taxon>
    </lineage>
</organism>
<evidence type="ECO:0000313" key="1">
    <source>
        <dbReference type="EMBL" id="WAC03194.1"/>
    </source>
</evidence>
<gene>
    <name evidence="1" type="ORF">N7U66_06290</name>
</gene>
<reference evidence="1" key="1">
    <citation type="submission" date="2022-11" db="EMBL/GenBank/DDBJ databases">
        <title>Lacinutrix neustonica HL-RS19T sp. nov., isolated from the surface microlayer sample of brackish Lake Shihwa.</title>
        <authorList>
            <person name="Choi J.Y."/>
            <person name="Hwang C.Y."/>
        </authorList>
    </citation>
    <scope>NUCLEOTIDE SEQUENCE</scope>
    <source>
        <strain evidence="1">HL-RS19</strain>
    </source>
</reference>